<comment type="caution">
    <text evidence="9">The sequence shown here is derived from an EMBL/GenBank/DDBJ whole genome shotgun (WGS) entry which is preliminary data.</text>
</comment>
<dbReference type="PROSITE" id="PS50850">
    <property type="entry name" value="MFS"/>
    <property type="match status" value="1"/>
</dbReference>
<keyword evidence="10" id="KW-1185">Reference proteome</keyword>
<organism evidence="9 10">
    <name type="scientific">Actinoallomurus acaciae</name>
    <dbReference type="NCBI Taxonomy" id="502577"/>
    <lineage>
        <taxon>Bacteria</taxon>
        <taxon>Bacillati</taxon>
        <taxon>Actinomycetota</taxon>
        <taxon>Actinomycetes</taxon>
        <taxon>Streptosporangiales</taxon>
        <taxon>Thermomonosporaceae</taxon>
        <taxon>Actinoallomurus</taxon>
    </lineage>
</organism>
<evidence type="ECO:0000256" key="6">
    <source>
        <dbReference type="ARBA" id="ARBA00023136"/>
    </source>
</evidence>
<dbReference type="Pfam" id="PF07690">
    <property type="entry name" value="MFS_1"/>
    <property type="match status" value="1"/>
</dbReference>
<evidence type="ECO:0000259" key="8">
    <source>
        <dbReference type="PROSITE" id="PS50850"/>
    </source>
</evidence>
<sequence length="428" mass="42843">MTGSVPDHGIRSPLFATTPREFLTERGDLNTGAAPGRRPGSGTLALLASMVVSFLAASSAPTPLYAVYAGKWHFSPITTTVVFGVYSIAVLLALLVLGRLSDHVGRRPVLLATLAAQTVATVVLATAGAVDALLAGRLLQGVATGGALGALGAAMLDVHPGRGALTNAAAPGMGTGVGVLLSGFLVQYAPEPTHLVYLVLAGTFVLQGAGVVLMPETVTRKPGARAALKPELAVPPGLRGPVLAAAPILFAVWALAGFYGSLGPALARQLSGSPSVVVGGLGFFLLAAVGSLTTVALDRTPPRTVMLFGIAALVVAAVGTLIAVERSSTAGFFAATFVAGIGFGAGFQGGIRTVVPLAAPHERAGVLSVLYVVCYCGMGVPSVAAGVLVVHGGGLIGTARDYALLVLVLALAALAGLLSTSRSARRGR</sequence>
<feature type="transmembrane region" description="Helical" evidence="7">
    <location>
        <begin position="195"/>
        <end position="215"/>
    </location>
</feature>
<protein>
    <submittedName>
        <fullName evidence="9">MFS transporter</fullName>
    </submittedName>
</protein>
<feature type="transmembrane region" description="Helical" evidence="7">
    <location>
        <begin position="236"/>
        <end position="256"/>
    </location>
</feature>
<dbReference type="InterPro" id="IPR050171">
    <property type="entry name" value="MFS_Transporters"/>
</dbReference>
<comment type="subcellular location">
    <subcellularLocation>
        <location evidence="1">Cell membrane</location>
        <topology evidence="1">Multi-pass membrane protein</topology>
    </subcellularLocation>
</comment>
<feature type="transmembrane region" description="Helical" evidence="7">
    <location>
        <begin position="136"/>
        <end position="156"/>
    </location>
</feature>
<dbReference type="PANTHER" id="PTHR23517">
    <property type="entry name" value="RESISTANCE PROTEIN MDTM, PUTATIVE-RELATED-RELATED"/>
    <property type="match status" value="1"/>
</dbReference>
<name>A0ABV5YKT4_9ACTN</name>
<dbReference type="SUPFAM" id="SSF103473">
    <property type="entry name" value="MFS general substrate transporter"/>
    <property type="match status" value="1"/>
</dbReference>
<dbReference type="InterPro" id="IPR011701">
    <property type="entry name" value="MFS"/>
</dbReference>
<feature type="transmembrane region" description="Helical" evidence="7">
    <location>
        <begin position="109"/>
        <end position="130"/>
    </location>
</feature>
<dbReference type="InterPro" id="IPR005829">
    <property type="entry name" value="Sugar_transporter_CS"/>
</dbReference>
<evidence type="ECO:0000256" key="2">
    <source>
        <dbReference type="ARBA" id="ARBA00022448"/>
    </source>
</evidence>
<proteinExistence type="predicted"/>
<feature type="transmembrane region" description="Helical" evidence="7">
    <location>
        <begin position="276"/>
        <end position="297"/>
    </location>
</feature>
<feature type="transmembrane region" description="Helical" evidence="7">
    <location>
        <begin position="74"/>
        <end position="97"/>
    </location>
</feature>
<keyword evidence="2" id="KW-0813">Transport</keyword>
<keyword evidence="6 7" id="KW-0472">Membrane</keyword>
<dbReference type="Proteomes" id="UP001589627">
    <property type="component" value="Unassembled WGS sequence"/>
</dbReference>
<gene>
    <name evidence="9" type="ORF">ACFFNX_26185</name>
</gene>
<dbReference type="PANTHER" id="PTHR23517:SF13">
    <property type="entry name" value="MAJOR FACILITATOR SUPERFAMILY MFS_1"/>
    <property type="match status" value="1"/>
</dbReference>
<feature type="domain" description="Major facilitator superfamily (MFS) profile" evidence="8">
    <location>
        <begin position="42"/>
        <end position="428"/>
    </location>
</feature>
<evidence type="ECO:0000256" key="7">
    <source>
        <dbReference type="SAM" id="Phobius"/>
    </source>
</evidence>
<feature type="transmembrane region" description="Helical" evidence="7">
    <location>
        <begin position="330"/>
        <end position="347"/>
    </location>
</feature>
<dbReference type="EMBL" id="JBHLZP010000218">
    <property type="protein sequence ID" value="MFB9835675.1"/>
    <property type="molecule type" value="Genomic_DNA"/>
</dbReference>
<evidence type="ECO:0000313" key="9">
    <source>
        <dbReference type="EMBL" id="MFB9835675.1"/>
    </source>
</evidence>
<accession>A0ABV5YKT4</accession>
<feature type="transmembrane region" description="Helical" evidence="7">
    <location>
        <begin position="402"/>
        <end position="420"/>
    </location>
</feature>
<dbReference type="PROSITE" id="PS00216">
    <property type="entry name" value="SUGAR_TRANSPORT_1"/>
    <property type="match status" value="1"/>
</dbReference>
<evidence type="ECO:0000256" key="5">
    <source>
        <dbReference type="ARBA" id="ARBA00022989"/>
    </source>
</evidence>
<keyword evidence="5 7" id="KW-1133">Transmembrane helix</keyword>
<dbReference type="InterPro" id="IPR036259">
    <property type="entry name" value="MFS_trans_sf"/>
</dbReference>
<dbReference type="Gene3D" id="1.20.1250.20">
    <property type="entry name" value="MFS general substrate transporter like domains"/>
    <property type="match status" value="1"/>
</dbReference>
<reference evidence="9 10" key="1">
    <citation type="submission" date="2024-09" db="EMBL/GenBank/DDBJ databases">
        <authorList>
            <person name="Sun Q."/>
            <person name="Mori K."/>
        </authorList>
    </citation>
    <scope>NUCLEOTIDE SEQUENCE [LARGE SCALE GENOMIC DNA]</scope>
    <source>
        <strain evidence="9 10">TBRC 0563</strain>
    </source>
</reference>
<feature type="transmembrane region" description="Helical" evidence="7">
    <location>
        <begin position="44"/>
        <end position="68"/>
    </location>
</feature>
<feature type="transmembrane region" description="Helical" evidence="7">
    <location>
        <begin position="304"/>
        <end position="324"/>
    </location>
</feature>
<keyword evidence="3" id="KW-1003">Cell membrane</keyword>
<feature type="transmembrane region" description="Helical" evidence="7">
    <location>
        <begin position="368"/>
        <end position="390"/>
    </location>
</feature>
<evidence type="ECO:0000256" key="4">
    <source>
        <dbReference type="ARBA" id="ARBA00022692"/>
    </source>
</evidence>
<dbReference type="RefSeq" id="WP_378207646.1">
    <property type="nucleotide sequence ID" value="NZ_JBHLZP010000218.1"/>
</dbReference>
<evidence type="ECO:0000256" key="3">
    <source>
        <dbReference type="ARBA" id="ARBA00022475"/>
    </source>
</evidence>
<feature type="transmembrane region" description="Helical" evidence="7">
    <location>
        <begin position="168"/>
        <end position="189"/>
    </location>
</feature>
<dbReference type="InterPro" id="IPR020846">
    <property type="entry name" value="MFS_dom"/>
</dbReference>
<evidence type="ECO:0000313" key="10">
    <source>
        <dbReference type="Proteomes" id="UP001589627"/>
    </source>
</evidence>
<keyword evidence="4 7" id="KW-0812">Transmembrane</keyword>
<evidence type="ECO:0000256" key="1">
    <source>
        <dbReference type="ARBA" id="ARBA00004651"/>
    </source>
</evidence>